<dbReference type="SUPFAM" id="SSF48371">
    <property type="entry name" value="ARM repeat"/>
    <property type="match status" value="1"/>
</dbReference>
<protein>
    <recommendedName>
        <fullName evidence="3">Ataxin-10</fullName>
    </recommendedName>
</protein>
<dbReference type="Pfam" id="PF09759">
    <property type="entry name" value="Atx10homo_assoc"/>
    <property type="match status" value="1"/>
</dbReference>
<comment type="similarity">
    <text evidence="2">Belongs to the ataxin-10 family.</text>
</comment>
<dbReference type="Ensembl" id="ENSNPET00000007545.1">
    <property type="protein sequence ID" value="ENSNPEP00000007358.1"/>
    <property type="gene ID" value="ENSNPEG00000005518.1"/>
</dbReference>
<keyword evidence="5" id="KW-0131">Cell cycle</keyword>
<dbReference type="GO" id="GO:0051301">
    <property type="term" value="P:cell division"/>
    <property type="evidence" value="ECO:0007669"/>
    <property type="project" value="UniProtKB-KW"/>
</dbReference>
<accession>A0A8C6YYW2</accession>
<dbReference type="InterPro" id="IPR011989">
    <property type="entry name" value="ARM-like"/>
</dbReference>
<dbReference type="InterPro" id="IPR051374">
    <property type="entry name" value="Ataxin-10/CTR86_families"/>
</dbReference>
<keyword evidence="9" id="KW-1185">Reference proteome</keyword>
<evidence type="ECO:0000256" key="5">
    <source>
        <dbReference type="ARBA" id="ARBA00023306"/>
    </source>
</evidence>
<reference evidence="8" key="2">
    <citation type="submission" date="2025-09" db="UniProtKB">
        <authorList>
            <consortium name="Ensembl"/>
        </authorList>
    </citation>
    <scope>IDENTIFICATION</scope>
</reference>
<dbReference type="Proteomes" id="UP000694420">
    <property type="component" value="Unplaced"/>
</dbReference>
<dbReference type="PANTHER" id="PTHR13255:SF0">
    <property type="entry name" value="ATAXIN-10"/>
    <property type="match status" value="1"/>
</dbReference>
<sequence length="125" mass="14303">SAWPELLSRCRSYHQVQQVVTCLEILVGLCHSLFLSFELVHALVYQLDGIPLILDNCSIDDNNPFVNQWAVFAIRNLTEQNQRNQELIAQLEERGLADNSVLESMGLQVEKQEDKLILRSGRKKP</sequence>
<evidence type="ECO:0000256" key="6">
    <source>
        <dbReference type="ARBA" id="ARBA00045173"/>
    </source>
</evidence>
<evidence type="ECO:0000256" key="1">
    <source>
        <dbReference type="ARBA" id="ARBA00004214"/>
    </source>
</evidence>
<feature type="domain" description="Ataxin-10" evidence="7">
    <location>
        <begin position="36"/>
        <end position="115"/>
    </location>
</feature>
<dbReference type="InterPro" id="IPR019156">
    <property type="entry name" value="Ataxin-10_domain"/>
</dbReference>
<dbReference type="AlphaFoldDB" id="A0A8C6YYW2"/>
<dbReference type="InterPro" id="IPR016024">
    <property type="entry name" value="ARM-type_fold"/>
</dbReference>
<evidence type="ECO:0000313" key="9">
    <source>
        <dbReference type="Proteomes" id="UP000694420"/>
    </source>
</evidence>
<evidence type="ECO:0000313" key="8">
    <source>
        <dbReference type="Ensembl" id="ENSNPEP00000007358.1"/>
    </source>
</evidence>
<dbReference type="Gene3D" id="1.25.10.10">
    <property type="entry name" value="Leucine-rich Repeat Variant"/>
    <property type="match status" value="1"/>
</dbReference>
<evidence type="ECO:0000256" key="3">
    <source>
        <dbReference type="ARBA" id="ARBA00018804"/>
    </source>
</evidence>
<dbReference type="GO" id="GO:0005829">
    <property type="term" value="C:cytosol"/>
    <property type="evidence" value="ECO:0007669"/>
    <property type="project" value="TreeGrafter"/>
</dbReference>
<dbReference type="GO" id="GO:0031175">
    <property type="term" value="P:neuron projection development"/>
    <property type="evidence" value="ECO:0007669"/>
    <property type="project" value="TreeGrafter"/>
</dbReference>
<name>A0A8C6YYW2_NOTPE</name>
<proteinExistence type="inferred from homology"/>
<dbReference type="PANTHER" id="PTHR13255">
    <property type="entry name" value="ATAXIN-10"/>
    <property type="match status" value="1"/>
</dbReference>
<organism evidence="8 9">
    <name type="scientific">Nothoprocta perdicaria</name>
    <name type="common">Chilean tinamou</name>
    <name type="synonym">Crypturus perdicarius</name>
    <dbReference type="NCBI Taxonomy" id="30464"/>
    <lineage>
        <taxon>Eukaryota</taxon>
        <taxon>Metazoa</taxon>
        <taxon>Chordata</taxon>
        <taxon>Craniata</taxon>
        <taxon>Vertebrata</taxon>
        <taxon>Euteleostomi</taxon>
        <taxon>Archelosauria</taxon>
        <taxon>Archosauria</taxon>
        <taxon>Dinosauria</taxon>
        <taxon>Saurischia</taxon>
        <taxon>Theropoda</taxon>
        <taxon>Coelurosauria</taxon>
        <taxon>Aves</taxon>
        <taxon>Palaeognathae</taxon>
        <taxon>Tinamiformes</taxon>
        <taxon>Tinamidae</taxon>
        <taxon>Nothoprocta</taxon>
    </lineage>
</organism>
<comment type="subcellular location">
    <subcellularLocation>
        <location evidence="1">Midbody</location>
    </subcellularLocation>
</comment>
<dbReference type="GO" id="GO:0030496">
    <property type="term" value="C:midbody"/>
    <property type="evidence" value="ECO:0007669"/>
    <property type="project" value="UniProtKB-SubCell"/>
</dbReference>
<reference evidence="8" key="1">
    <citation type="submission" date="2025-08" db="UniProtKB">
        <authorList>
            <consortium name="Ensembl"/>
        </authorList>
    </citation>
    <scope>IDENTIFICATION</scope>
</reference>
<keyword evidence="4" id="KW-0132">Cell division</keyword>
<evidence type="ECO:0000259" key="7">
    <source>
        <dbReference type="Pfam" id="PF09759"/>
    </source>
</evidence>
<evidence type="ECO:0000256" key="4">
    <source>
        <dbReference type="ARBA" id="ARBA00022618"/>
    </source>
</evidence>
<evidence type="ECO:0000256" key="2">
    <source>
        <dbReference type="ARBA" id="ARBA00008384"/>
    </source>
</evidence>
<comment type="function">
    <text evidence="6">May play a role in the regulation of cytokinesis. May play a role in signaling by stimulating protein glycosylation. Induces neuritogenesis by activating the Ras-MAP kinase pathway and is necessary for the survival of cerebellar neurons. Does not appear to play a major role in ciliogenesis.</text>
</comment>